<dbReference type="InterPro" id="IPR003462">
    <property type="entry name" value="ODC_Mu_crystall"/>
</dbReference>
<dbReference type="SUPFAM" id="SSF51735">
    <property type="entry name" value="NAD(P)-binding Rossmann-fold domains"/>
    <property type="match status" value="1"/>
</dbReference>
<accession>A0ABW0EKE8</accession>
<comment type="caution">
    <text evidence="1">The sequence shown here is derived from an EMBL/GenBank/DDBJ whole genome shotgun (WGS) entry which is preliminary data.</text>
</comment>
<name>A0ABW0EKE8_9PSEU</name>
<dbReference type="NCBIfam" id="TIGR03944">
    <property type="entry name" value="dehyd_SbnB_fam"/>
    <property type="match status" value="1"/>
</dbReference>
<dbReference type="EMBL" id="JBHSKF010000002">
    <property type="protein sequence ID" value="MFC5286429.1"/>
    <property type="molecule type" value="Genomic_DNA"/>
</dbReference>
<dbReference type="Gene3D" id="3.30.1780.10">
    <property type="entry name" value="ornithine cyclodeaminase, domain 1"/>
    <property type="match status" value="1"/>
</dbReference>
<evidence type="ECO:0000313" key="2">
    <source>
        <dbReference type="Proteomes" id="UP001596157"/>
    </source>
</evidence>
<proteinExistence type="predicted"/>
<dbReference type="InterPro" id="IPR036291">
    <property type="entry name" value="NAD(P)-bd_dom_sf"/>
</dbReference>
<dbReference type="PANTHER" id="PTHR13812">
    <property type="entry name" value="KETIMINE REDUCTASE MU-CRYSTALLIN"/>
    <property type="match status" value="1"/>
</dbReference>
<dbReference type="PANTHER" id="PTHR13812:SF19">
    <property type="entry name" value="KETIMINE REDUCTASE MU-CRYSTALLIN"/>
    <property type="match status" value="1"/>
</dbReference>
<dbReference type="Pfam" id="PF02423">
    <property type="entry name" value="OCD_Mu_crystall"/>
    <property type="match status" value="1"/>
</dbReference>
<dbReference type="RefSeq" id="WP_378244350.1">
    <property type="nucleotide sequence ID" value="NZ_JBHSKF010000002.1"/>
</dbReference>
<keyword evidence="2" id="KW-1185">Reference proteome</keyword>
<sequence length="331" mass="34515">MLILGAAQVRQALDGAEEEVLSAVRDAYVLHAAGRTVVPHSSFLRFPDDDRNRIIALPAYLGTESPIAGIKWISSFPGNVANGLERASAALILNSMETGHPTALLESSTISARRTAASAALAAAALPGGDTGVALVGCGVINFEVLRFLRVTVPTLETVTLFDLSGERSEAFGRRVEEELGGLKVEIADSLGSALSAHRLVSFATVAGVPHTAAEACAPGTLILHVSLRDLEASTILGAVNVVDDVDHVCRAATSLHLAEQRVGHRDFIDASIGELLGGSVSLERATDRLTIFSPFGLGALDLAVAAVVHQRATDLGLGTDVPDFLLPELP</sequence>
<protein>
    <submittedName>
        <fullName evidence="1">2,3-diaminopropionate biosynthesis protein SbnB</fullName>
    </submittedName>
</protein>
<gene>
    <name evidence="1" type="primary">sbnB</name>
    <name evidence="1" type="ORF">ACFPM7_05145</name>
</gene>
<reference evidence="2" key="1">
    <citation type="journal article" date="2019" name="Int. J. Syst. Evol. Microbiol.">
        <title>The Global Catalogue of Microorganisms (GCM) 10K type strain sequencing project: providing services to taxonomists for standard genome sequencing and annotation.</title>
        <authorList>
            <consortium name="The Broad Institute Genomics Platform"/>
            <consortium name="The Broad Institute Genome Sequencing Center for Infectious Disease"/>
            <person name="Wu L."/>
            <person name="Ma J."/>
        </authorList>
    </citation>
    <scope>NUCLEOTIDE SEQUENCE [LARGE SCALE GENOMIC DNA]</scope>
    <source>
        <strain evidence="2">CCUG 59778</strain>
    </source>
</reference>
<organism evidence="1 2">
    <name type="scientific">Actinokineospora guangxiensis</name>
    <dbReference type="NCBI Taxonomy" id="1490288"/>
    <lineage>
        <taxon>Bacteria</taxon>
        <taxon>Bacillati</taxon>
        <taxon>Actinomycetota</taxon>
        <taxon>Actinomycetes</taxon>
        <taxon>Pseudonocardiales</taxon>
        <taxon>Pseudonocardiaceae</taxon>
        <taxon>Actinokineospora</taxon>
    </lineage>
</organism>
<evidence type="ECO:0000313" key="1">
    <source>
        <dbReference type="EMBL" id="MFC5286429.1"/>
    </source>
</evidence>
<dbReference type="Gene3D" id="3.40.50.720">
    <property type="entry name" value="NAD(P)-binding Rossmann-like Domain"/>
    <property type="match status" value="1"/>
</dbReference>
<dbReference type="PIRSF" id="PIRSF001439">
    <property type="entry name" value="CryM"/>
    <property type="match status" value="1"/>
</dbReference>
<dbReference type="Proteomes" id="UP001596157">
    <property type="component" value="Unassembled WGS sequence"/>
</dbReference>
<dbReference type="InterPro" id="IPR023866">
    <property type="entry name" value="SbnB"/>
</dbReference>
<dbReference type="InterPro" id="IPR023401">
    <property type="entry name" value="ODC_N"/>
</dbReference>